<dbReference type="RefSeq" id="WP_395124305.1">
    <property type="nucleotide sequence ID" value="NZ_JBIMSN010000126.1"/>
</dbReference>
<dbReference type="EMBL" id="JBIMSN010000126">
    <property type="protein sequence ID" value="MFH5231869.1"/>
    <property type="molecule type" value="Genomic_DNA"/>
</dbReference>
<reference evidence="3 4" key="1">
    <citation type="submission" date="2024-10" db="EMBL/GenBank/DDBJ databases">
        <authorList>
            <person name="Riesco R."/>
        </authorList>
    </citation>
    <scope>NUCLEOTIDE SEQUENCE [LARGE SCALE GENOMIC DNA]</scope>
    <source>
        <strain evidence="2 3">NCIMB 15448</strain>
        <strain evidence="1 4">NCIMB 15450</strain>
    </source>
</reference>
<gene>
    <name evidence="2" type="ORF">ACHIPV_10415</name>
    <name evidence="1" type="ORF">ACHIRB_25350</name>
</gene>
<dbReference type="Proteomes" id="UP001609176">
    <property type="component" value="Unassembled WGS sequence"/>
</dbReference>
<dbReference type="EMBL" id="JBIMSP010000012">
    <property type="protein sequence ID" value="MFH5242296.1"/>
    <property type="molecule type" value="Genomic_DNA"/>
</dbReference>
<protein>
    <submittedName>
        <fullName evidence="1">Uncharacterized protein</fullName>
    </submittedName>
</protein>
<keyword evidence="4" id="KW-1185">Reference proteome</keyword>
<sequence length="200" mass="22068">MDRSKGEDALTLEEDARELASIVAAKEILADAEKRVRNRIQIALRRGQVRPCITDESGNEVELALITITNPATVKVSVTDAHLAIPWAADMFGDSVADLRLTEQGMSSVTAYAKKEYTVAGKPAVFAELPGVRVSVETGQPRMMFRPNKDIDFISSVRDLWASCELPIPHLLDGHVHSKESPLPFEAAWDEDAWQKRGES</sequence>
<comment type="caution">
    <text evidence="1">The sequence shown here is derived from an EMBL/GenBank/DDBJ whole genome shotgun (WGS) entry which is preliminary data.</text>
</comment>
<evidence type="ECO:0000313" key="1">
    <source>
        <dbReference type="EMBL" id="MFH5231869.1"/>
    </source>
</evidence>
<evidence type="ECO:0000313" key="4">
    <source>
        <dbReference type="Proteomes" id="UP001609219"/>
    </source>
</evidence>
<accession>A0ABW7K9V8</accession>
<evidence type="ECO:0000313" key="2">
    <source>
        <dbReference type="EMBL" id="MFH5242296.1"/>
    </source>
</evidence>
<name>A0ABW7K9V8_9NOCA</name>
<organism evidence="1 4">
    <name type="scientific">Antrihabitans spumae</name>
    <dbReference type="NCBI Taxonomy" id="3373370"/>
    <lineage>
        <taxon>Bacteria</taxon>
        <taxon>Bacillati</taxon>
        <taxon>Actinomycetota</taxon>
        <taxon>Actinomycetes</taxon>
        <taxon>Mycobacteriales</taxon>
        <taxon>Nocardiaceae</taxon>
        <taxon>Antrihabitans</taxon>
    </lineage>
</organism>
<evidence type="ECO:0000313" key="3">
    <source>
        <dbReference type="Proteomes" id="UP001609176"/>
    </source>
</evidence>
<proteinExistence type="predicted"/>
<dbReference type="Proteomes" id="UP001609219">
    <property type="component" value="Unassembled WGS sequence"/>
</dbReference>